<sequence>MCGATRQIALPPSTLESLYVARPHRGPSRTTSDTPLASTRRGRTSSRYDLECAHWPSPGRSQGPSTSPQAFSPPRAALQCTSRCLPGASDRRLLLVLSPRPGHLTTRDAVPSQRHTCLLVVPSHISPRRPSHDARCSDQPTSATMCALPGIRKFLRGAGSPGRAGTCR</sequence>
<name>A0A371D993_9APHY</name>
<reference evidence="2 3" key="1">
    <citation type="journal article" date="2018" name="Biotechnol. Biofuels">
        <title>Integrative visual omics of the white-rot fungus Polyporus brumalis exposes the biotechnological potential of its oxidative enzymes for delignifying raw plant biomass.</title>
        <authorList>
            <person name="Miyauchi S."/>
            <person name="Rancon A."/>
            <person name="Drula E."/>
            <person name="Hage H."/>
            <person name="Chaduli D."/>
            <person name="Favel A."/>
            <person name="Grisel S."/>
            <person name="Henrissat B."/>
            <person name="Herpoel-Gimbert I."/>
            <person name="Ruiz-Duenas F.J."/>
            <person name="Chevret D."/>
            <person name="Hainaut M."/>
            <person name="Lin J."/>
            <person name="Wang M."/>
            <person name="Pangilinan J."/>
            <person name="Lipzen A."/>
            <person name="Lesage-Meessen L."/>
            <person name="Navarro D."/>
            <person name="Riley R."/>
            <person name="Grigoriev I.V."/>
            <person name="Zhou S."/>
            <person name="Raouche S."/>
            <person name="Rosso M.N."/>
        </authorList>
    </citation>
    <scope>NUCLEOTIDE SEQUENCE [LARGE SCALE GENOMIC DNA]</scope>
    <source>
        <strain evidence="2 3">BRFM 1820</strain>
    </source>
</reference>
<dbReference type="EMBL" id="KZ857407">
    <property type="protein sequence ID" value="RDX49103.1"/>
    <property type="molecule type" value="Genomic_DNA"/>
</dbReference>
<protein>
    <submittedName>
        <fullName evidence="2">Uncharacterized protein</fullName>
    </submittedName>
</protein>
<feature type="compositionally biased region" description="Polar residues" evidence="1">
    <location>
        <begin position="28"/>
        <end position="37"/>
    </location>
</feature>
<gene>
    <name evidence="2" type="ORF">OH76DRAFT_556654</name>
</gene>
<keyword evidence="3" id="KW-1185">Reference proteome</keyword>
<proteinExistence type="predicted"/>
<dbReference type="AlphaFoldDB" id="A0A371D993"/>
<evidence type="ECO:0000313" key="3">
    <source>
        <dbReference type="Proteomes" id="UP000256964"/>
    </source>
</evidence>
<feature type="compositionally biased region" description="Polar residues" evidence="1">
    <location>
        <begin position="59"/>
        <end position="70"/>
    </location>
</feature>
<accession>A0A371D993</accession>
<evidence type="ECO:0000256" key="1">
    <source>
        <dbReference type="SAM" id="MobiDB-lite"/>
    </source>
</evidence>
<organism evidence="2 3">
    <name type="scientific">Lentinus brumalis</name>
    <dbReference type="NCBI Taxonomy" id="2498619"/>
    <lineage>
        <taxon>Eukaryota</taxon>
        <taxon>Fungi</taxon>
        <taxon>Dikarya</taxon>
        <taxon>Basidiomycota</taxon>
        <taxon>Agaricomycotina</taxon>
        <taxon>Agaricomycetes</taxon>
        <taxon>Polyporales</taxon>
        <taxon>Polyporaceae</taxon>
        <taxon>Lentinus</taxon>
    </lineage>
</organism>
<evidence type="ECO:0000313" key="2">
    <source>
        <dbReference type="EMBL" id="RDX49103.1"/>
    </source>
</evidence>
<dbReference type="Proteomes" id="UP000256964">
    <property type="component" value="Unassembled WGS sequence"/>
</dbReference>
<feature type="region of interest" description="Disordered" evidence="1">
    <location>
        <begin position="21"/>
        <end position="75"/>
    </location>
</feature>